<keyword evidence="6 11" id="KW-0067">ATP-binding</keyword>
<accession>A0A2C6DUH7</accession>
<evidence type="ECO:0000256" key="7">
    <source>
        <dbReference type="ARBA" id="ARBA00022958"/>
    </source>
</evidence>
<keyword evidence="2 11" id="KW-1003">Cell membrane</keyword>
<reference evidence="13 15" key="3">
    <citation type="submission" date="2019-03" db="EMBL/GenBank/DDBJ databases">
        <authorList>
            <consortium name="Pathogen Informatics"/>
        </authorList>
    </citation>
    <scope>NUCLEOTIDE SEQUENCE [LARGE SCALE GENOMIC DNA]</scope>
    <source>
        <strain evidence="13 15">NCTC12282</strain>
    </source>
</reference>
<keyword evidence="4 11" id="KW-0812">Transmembrane</keyword>
<gene>
    <name evidence="11" type="primary">kdpC</name>
    <name evidence="12" type="ORF">CRN84_25860</name>
    <name evidence="13" type="ORF">NCTC12282_00386</name>
</gene>
<comment type="function">
    <text evidence="11">Part of the high-affinity ATP-driven potassium transport (or Kdp) system, which catalyzes the hydrolysis of ATP coupled with the electrogenic transport of potassium into the cytoplasm. This subunit acts as a catalytic chaperone that increases the ATP-binding affinity of the ATP-hydrolyzing subunit KdpB by the formation of a transient KdpB/KdpC/ATP ternary complex.</text>
</comment>
<reference evidence="12" key="1">
    <citation type="submission" date="2017-09" db="EMBL/GenBank/DDBJ databases">
        <title>FDA dAtabase for Regulatory Grade micrObial Sequences (FDA-ARGOS): Supporting development and validation of Infectious Disease Dx tests.</title>
        <authorList>
            <person name="Minogue T."/>
            <person name="Wolcott M."/>
            <person name="Wasieloski L."/>
            <person name="Aguilar W."/>
            <person name="Moore D."/>
            <person name="Tallon L.J."/>
            <person name="Sadzewicz L."/>
            <person name="Ott S."/>
            <person name="Zhao X."/>
            <person name="Nagaraj S."/>
            <person name="Vavikolanu K."/>
            <person name="Aluvathingal J."/>
            <person name="Nadendla S."/>
            <person name="Sichtig H."/>
        </authorList>
    </citation>
    <scope>NUCLEOTIDE SEQUENCE</scope>
    <source>
        <strain evidence="12">FDAARGOS_387</strain>
    </source>
</reference>
<keyword evidence="5 11" id="KW-0547">Nucleotide-binding</keyword>
<evidence type="ECO:0000256" key="2">
    <source>
        <dbReference type="ARBA" id="ARBA00022475"/>
    </source>
</evidence>
<dbReference type="GO" id="GO:0016787">
    <property type="term" value="F:hydrolase activity"/>
    <property type="evidence" value="ECO:0007669"/>
    <property type="project" value="UniProtKB-KW"/>
</dbReference>
<keyword evidence="14" id="KW-1185">Reference proteome</keyword>
<evidence type="ECO:0000313" key="12">
    <source>
        <dbReference type="EMBL" id="PHI32491.1"/>
    </source>
</evidence>
<evidence type="ECO:0000256" key="9">
    <source>
        <dbReference type="ARBA" id="ARBA00023065"/>
    </source>
</evidence>
<keyword evidence="12" id="KW-0378">Hydrolase</keyword>
<organism evidence="12 14">
    <name type="scientific">Budvicia aquatica</name>
    <dbReference type="NCBI Taxonomy" id="82979"/>
    <lineage>
        <taxon>Bacteria</taxon>
        <taxon>Pseudomonadati</taxon>
        <taxon>Pseudomonadota</taxon>
        <taxon>Gammaproteobacteria</taxon>
        <taxon>Enterobacterales</taxon>
        <taxon>Budviciaceae</taxon>
        <taxon>Budvicia</taxon>
    </lineage>
</organism>
<comment type="similarity">
    <text evidence="11">Belongs to the KdpC family.</text>
</comment>
<evidence type="ECO:0000313" key="14">
    <source>
        <dbReference type="Proteomes" id="UP000224974"/>
    </source>
</evidence>
<dbReference type="GO" id="GO:0008556">
    <property type="term" value="F:P-type potassium transmembrane transporter activity"/>
    <property type="evidence" value="ECO:0007669"/>
    <property type="project" value="InterPro"/>
</dbReference>
<dbReference type="InterPro" id="IPR003820">
    <property type="entry name" value="KdpC"/>
</dbReference>
<dbReference type="Pfam" id="PF02669">
    <property type="entry name" value="KdpC"/>
    <property type="match status" value="1"/>
</dbReference>
<dbReference type="HAMAP" id="MF_00276">
    <property type="entry name" value="KdpC"/>
    <property type="match status" value="1"/>
</dbReference>
<reference evidence="14" key="2">
    <citation type="submission" date="2017-09" db="EMBL/GenBank/DDBJ databases">
        <title>FDA dAtabase for Regulatory Grade micrObial Sequences (FDA-ARGOS): Supporting development and validation of Infectious Disease Dx tests.</title>
        <authorList>
            <person name="Minogue T."/>
            <person name="Wolcott M."/>
            <person name="Wasieloski L."/>
            <person name="Aguilar W."/>
            <person name="Moore D."/>
            <person name="Tallon L."/>
            <person name="Sadzewicz L."/>
            <person name="Ott S."/>
            <person name="Zhao X."/>
            <person name="Nagaraj S."/>
            <person name="Vavikolanu K."/>
            <person name="Aluvathingal J."/>
            <person name="Nadendla S."/>
            <person name="Sichtig H."/>
        </authorList>
    </citation>
    <scope>NUCLEOTIDE SEQUENCE [LARGE SCALE GENOMIC DNA]</scope>
    <source>
        <strain evidence="14">FDAARGOS_387</strain>
    </source>
</reference>
<evidence type="ECO:0000256" key="5">
    <source>
        <dbReference type="ARBA" id="ARBA00022741"/>
    </source>
</evidence>
<evidence type="ECO:0000256" key="11">
    <source>
        <dbReference type="HAMAP-Rule" id="MF_00276"/>
    </source>
</evidence>
<comment type="subcellular location">
    <subcellularLocation>
        <location evidence="11">Cell membrane</location>
        <topology evidence="11">Single-pass membrane protein</topology>
    </subcellularLocation>
</comment>
<evidence type="ECO:0000313" key="13">
    <source>
        <dbReference type="EMBL" id="VFS45509.1"/>
    </source>
</evidence>
<dbReference type="PANTHER" id="PTHR30042:SF2">
    <property type="entry name" value="POTASSIUM-TRANSPORTING ATPASE KDPC SUBUNIT"/>
    <property type="match status" value="1"/>
</dbReference>
<keyword evidence="9 11" id="KW-0406">Ion transport</keyword>
<keyword evidence="10 11" id="KW-0472">Membrane</keyword>
<comment type="subunit">
    <text evidence="11">The system is composed of three essential subunits: KdpA, KdpB and KdpC.</text>
</comment>
<evidence type="ECO:0000313" key="15">
    <source>
        <dbReference type="Proteomes" id="UP000373449"/>
    </source>
</evidence>
<name>A0A2C6DUH7_9GAMM</name>
<dbReference type="AlphaFoldDB" id="A0A2C6DUH7"/>
<dbReference type="PANTHER" id="PTHR30042">
    <property type="entry name" value="POTASSIUM-TRANSPORTING ATPASE C CHAIN"/>
    <property type="match status" value="1"/>
</dbReference>
<dbReference type="STRING" id="1111728.GCA_000427805_04869"/>
<evidence type="ECO:0000256" key="10">
    <source>
        <dbReference type="ARBA" id="ARBA00023136"/>
    </source>
</evidence>
<evidence type="ECO:0000256" key="1">
    <source>
        <dbReference type="ARBA" id="ARBA00022448"/>
    </source>
</evidence>
<keyword evidence="8 11" id="KW-1133">Transmembrane helix</keyword>
<dbReference type="RefSeq" id="WP_029096986.1">
    <property type="nucleotide sequence ID" value="NZ_CAADJA010000002.1"/>
</dbReference>
<evidence type="ECO:0000256" key="3">
    <source>
        <dbReference type="ARBA" id="ARBA00022538"/>
    </source>
</evidence>
<keyword evidence="7 11" id="KW-0630">Potassium</keyword>
<dbReference type="EMBL" id="CAADJA010000002">
    <property type="protein sequence ID" value="VFS45509.1"/>
    <property type="molecule type" value="Genomic_DNA"/>
</dbReference>
<proteinExistence type="inferred from homology"/>
<dbReference type="PIRSF" id="PIRSF001296">
    <property type="entry name" value="K_ATPase_KdpC"/>
    <property type="match status" value="1"/>
</dbReference>
<dbReference type="OrthoDB" id="9788285at2"/>
<dbReference type="NCBIfam" id="NF001454">
    <property type="entry name" value="PRK00315.1"/>
    <property type="match status" value="1"/>
</dbReference>
<dbReference type="Proteomes" id="UP000224974">
    <property type="component" value="Unassembled WGS sequence"/>
</dbReference>
<keyword evidence="3 11" id="KW-0633">Potassium transport</keyword>
<evidence type="ECO:0000256" key="4">
    <source>
        <dbReference type="ARBA" id="ARBA00022692"/>
    </source>
</evidence>
<dbReference type="EMBL" id="PDDX01000001">
    <property type="protein sequence ID" value="PHI32491.1"/>
    <property type="molecule type" value="Genomic_DNA"/>
</dbReference>
<protein>
    <recommendedName>
        <fullName evidence="11">Potassium-transporting ATPase KdpC subunit</fullName>
    </recommendedName>
    <alternativeName>
        <fullName evidence="11">ATP phosphohydrolase [potassium-transporting] C chain</fullName>
    </alternativeName>
    <alternativeName>
        <fullName evidence="11">Potassium-binding and translocating subunit C</fullName>
    </alternativeName>
    <alternativeName>
        <fullName evidence="11">Potassium-translocating ATPase C chain</fullName>
    </alternativeName>
</protein>
<dbReference type="GO" id="GO:0005524">
    <property type="term" value="F:ATP binding"/>
    <property type="evidence" value="ECO:0007669"/>
    <property type="project" value="UniProtKB-UniRule"/>
</dbReference>
<dbReference type="NCBIfam" id="TIGR00681">
    <property type="entry name" value="kdpC"/>
    <property type="match status" value="1"/>
</dbReference>
<dbReference type="GO" id="GO:0005886">
    <property type="term" value="C:plasma membrane"/>
    <property type="evidence" value="ECO:0007669"/>
    <property type="project" value="UniProtKB-SubCell"/>
</dbReference>
<dbReference type="Proteomes" id="UP000373449">
    <property type="component" value="Unassembled WGS sequence"/>
</dbReference>
<evidence type="ECO:0000256" key="6">
    <source>
        <dbReference type="ARBA" id="ARBA00022840"/>
    </source>
</evidence>
<sequence>MSYLRPAFVLLILLTLATGIIYPLAVTGLAQLVFPAQSQGSLVTDHNHIIGSSLIGQNFTRADYFHGRPSATAETPYNALASGGSNLAGSNPLLKQRIQQDILQIQQHNPAQSGLIPVDLVTASGSGLDPQISPEGAYYQAQRIAVTRQIPLDRVKQLIKLNTSEPLAVFGQPVVNVLQLNLALDIETQARQ</sequence>
<evidence type="ECO:0000256" key="8">
    <source>
        <dbReference type="ARBA" id="ARBA00022989"/>
    </source>
</evidence>
<keyword evidence="1 11" id="KW-0813">Transport</keyword>